<dbReference type="InterPro" id="IPR006843">
    <property type="entry name" value="PAP/fibrillin_dom"/>
</dbReference>
<dbReference type="InterPro" id="IPR039633">
    <property type="entry name" value="PAP"/>
</dbReference>
<gene>
    <name evidence="5" type="ORF">T459_22831</name>
</gene>
<name>A0A2G2YQL7_CAPAN</name>
<dbReference type="GO" id="GO:0009535">
    <property type="term" value="C:chloroplast thylakoid membrane"/>
    <property type="evidence" value="ECO:0000318"/>
    <property type="project" value="GO_Central"/>
</dbReference>
<proteinExistence type="predicted"/>
<dbReference type="Gramene" id="PHT72046">
    <property type="protein sequence ID" value="PHT72046"/>
    <property type="gene ID" value="T459_22831"/>
</dbReference>
<evidence type="ECO:0000256" key="3">
    <source>
        <dbReference type="ARBA" id="ARBA00022946"/>
    </source>
</evidence>
<dbReference type="Proteomes" id="UP000222542">
    <property type="component" value="Unassembled WGS sequence"/>
</dbReference>
<sequence length="348" mass="38892">MLVVIVVKVVMDDIVVTVMMVAIDGDDGGYDVTLLDRQWWWRPKDVWRLVVVLVVIDEFVSSRDWPVVVDDCDAVNGGGSGEYKRIIEVVGGGGWWLTMVAVVEMVCGGDCWFTAFSELLSILALGTIPLLKVEKISQAISTRSLTIENSTTLSSPVATLSFSATVAFEVQSPSRIQVTQDAQPFENPIELLINEAFGGLRHETVDAGPLQVAGEEETLHDLFGSNYKDYFELLKDGSEDLYEGSKIMHVTSRWKPEKDSNLDHAPSTKHMRWHAEDDNKDGILRRPRDGEAWKRLDTNYPEFASDPRNVRLGLASDGFNPFGAMSTNYSIWPVVLFPYNLSPWLCTK</sequence>
<dbReference type="GO" id="GO:0010117">
    <property type="term" value="P:photoprotection"/>
    <property type="evidence" value="ECO:0000318"/>
    <property type="project" value="GO_Central"/>
</dbReference>
<reference evidence="5 6" key="2">
    <citation type="journal article" date="2017" name="Genome Biol.">
        <title>New reference genome sequences of hot pepper reveal the massive evolution of plant disease-resistance genes by retroduplication.</title>
        <authorList>
            <person name="Kim S."/>
            <person name="Park J."/>
            <person name="Yeom S.I."/>
            <person name="Kim Y.M."/>
            <person name="Seo E."/>
            <person name="Kim K.T."/>
            <person name="Kim M.S."/>
            <person name="Lee J.M."/>
            <person name="Cheong K."/>
            <person name="Shin H.S."/>
            <person name="Kim S.B."/>
            <person name="Han K."/>
            <person name="Lee J."/>
            <person name="Park M."/>
            <person name="Lee H.A."/>
            <person name="Lee H.Y."/>
            <person name="Lee Y."/>
            <person name="Oh S."/>
            <person name="Lee J.H."/>
            <person name="Choi E."/>
            <person name="Choi E."/>
            <person name="Lee S.E."/>
            <person name="Jeon J."/>
            <person name="Kim H."/>
            <person name="Choi G."/>
            <person name="Song H."/>
            <person name="Lee J."/>
            <person name="Lee S.C."/>
            <person name="Kwon J.K."/>
            <person name="Lee H.Y."/>
            <person name="Koo N."/>
            <person name="Hong Y."/>
            <person name="Kim R.W."/>
            <person name="Kang W.H."/>
            <person name="Huh J.H."/>
            <person name="Kang B.C."/>
            <person name="Yang T.J."/>
            <person name="Lee Y.H."/>
            <person name="Bennetzen J.L."/>
            <person name="Choi D."/>
        </authorList>
    </citation>
    <scope>NUCLEOTIDE SEQUENCE [LARGE SCALE GENOMIC DNA]</scope>
    <source>
        <strain evidence="6">cv. CM334</strain>
    </source>
</reference>
<evidence type="ECO:0000256" key="2">
    <source>
        <dbReference type="ARBA" id="ARBA00022640"/>
    </source>
</evidence>
<evidence type="ECO:0000313" key="6">
    <source>
        <dbReference type="Proteomes" id="UP000222542"/>
    </source>
</evidence>
<reference evidence="5 6" key="1">
    <citation type="journal article" date="2014" name="Nat. Genet.">
        <title>Genome sequence of the hot pepper provides insights into the evolution of pungency in Capsicum species.</title>
        <authorList>
            <person name="Kim S."/>
            <person name="Park M."/>
            <person name="Yeom S.I."/>
            <person name="Kim Y.M."/>
            <person name="Lee J.M."/>
            <person name="Lee H.A."/>
            <person name="Seo E."/>
            <person name="Choi J."/>
            <person name="Cheong K."/>
            <person name="Kim K.T."/>
            <person name="Jung K."/>
            <person name="Lee G.W."/>
            <person name="Oh S.K."/>
            <person name="Bae C."/>
            <person name="Kim S.B."/>
            <person name="Lee H.Y."/>
            <person name="Kim S.Y."/>
            <person name="Kim M.S."/>
            <person name="Kang B.C."/>
            <person name="Jo Y.D."/>
            <person name="Yang H.B."/>
            <person name="Jeong H.J."/>
            <person name="Kang W.H."/>
            <person name="Kwon J.K."/>
            <person name="Shin C."/>
            <person name="Lim J.Y."/>
            <person name="Park J.H."/>
            <person name="Huh J.H."/>
            <person name="Kim J.S."/>
            <person name="Kim B.D."/>
            <person name="Cohen O."/>
            <person name="Paran I."/>
            <person name="Suh M.C."/>
            <person name="Lee S.B."/>
            <person name="Kim Y.K."/>
            <person name="Shin Y."/>
            <person name="Noh S.J."/>
            <person name="Park J."/>
            <person name="Seo Y.S."/>
            <person name="Kwon S.Y."/>
            <person name="Kim H.A."/>
            <person name="Park J.M."/>
            <person name="Kim H.J."/>
            <person name="Choi S.B."/>
            <person name="Bosland P.W."/>
            <person name="Reeves G."/>
            <person name="Jo S.H."/>
            <person name="Lee B.W."/>
            <person name="Cho H.T."/>
            <person name="Choi H.S."/>
            <person name="Lee M.S."/>
            <person name="Yu Y."/>
            <person name="Do Choi Y."/>
            <person name="Park B.S."/>
            <person name="van Deynze A."/>
            <person name="Ashrafi H."/>
            <person name="Hill T."/>
            <person name="Kim W.T."/>
            <person name="Pai H.S."/>
            <person name="Ahn H.K."/>
            <person name="Yeam I."/>
            <person name="Giovannoni J.J."/>
            <person name="Rose J.K."/>
            <person name="Sorensen I."/>
            <person name="Lee S.J."/>
            <person name="Kim R.W."/>
            <person name="Choi I.Y."/>
            <person name="Choi B.S."/>
            <person name="Lim J.S."/>
            <person name="Lee Y.H."/>
            <person name="Choi D."/>
        </authorList>
    </citation>
    <scope>NUCLEOTIDE SEQUENCE [LARGE SCALE GENOMIC DNA]</scope>
    <source>
        <strain evidence="6">cv. CM334</strain>
    </source>
</reference>
<dbReference type="AlphaFoldDB" id="A0A2G2YQL7"/>
<keyword evidence="6" id="KW-1185">Reference proteome</keyword>
<accession>A0A2G2YQL7</accession>
<dbReference type="STRING" id="4072.A0A2G2YQL7"/>
<dbReference type="Pfam" id="PF02992">
    <property type="entry name" value="Transposase_21"/>
    <property type="match status" value="1"/>
</dbReference>
<comment type="caution">
    <text evidence="5">The sequence shown here is derived from an EMBL/GenBank/DDBJ whole genome shotgun (WGS) entry which is preliminary data.</text>
</comment>
<comment type="subcellular location">
    <subcellularLocation>
        <location evidence="1">Plastid</location>
    </subcellularLocation>
</comment>
<feature type="domain" description="Plastid lipid-associated protein/fibrillin conserved" evidence="4">
    <location>
        <begin position="113"/>
        <end position="185"/>
    </location>
</feature>
<dbReference type="Pfam" id="PF04755">
    <property type="entry name" value="PAP_fibrillin"/>
    <property type="match status" value="1"/>
</dbReference>
<evidence type="ECO:0000313" key="5">
    <source>
        <dbReference type="EMBL" id="PHT72046.1"/>
    </source>
</evidence>
<dbReference type="PANTHER" id="PTHR31906">
    <property type="entry name" value="PLASTID-LIPID-ASSOCIATED PROTEIN 4, CHLOROPLASTIC-RELATED"/>
    <property type="match status" value="1"/>
</dbReference>
<evidence type="ECO:0000256" key="1">
    <source>
        <dbReference type="ARBA" id="ARBA00004474"/>
    </source>
</evidence>
<dbReference type="EMBL" id="AYRZ02000009">
    <property type="protein sequence ID" value="PHT72046.1"/>
    <property type="molecule type" value="Genomic_DNA"/>
</dbReference>
<keyword evidence="3" id="KW-0809">Transit peptide</keyword>
<keyword evidence="2" id="KW-0934">Plastid</keyword>
<organism evidence="5 6">
    <name type="scientific">Capsicum annuum</name>
    <name type="common">Capsicum pepper</name>
    <dbReference type="NCBI Taxonomy" id="4072"/>
    <lineage>
        <taxon>Eukaryota</taxon>
        <taxon>Viridiplantae</taxon>
        <taxon>Streptophyta</taxon>
        <taxon>Embryophyta</taxon>
        <taxon>Tracheophyta</taxon>
        <taxon>Spermatophyta</taxon>
        <taxon>Magnoliopsida</taxon>
        <taxon>eudicotyledons</taxon>
        <taxon>Gunneridae</taxon>
        <taxon>Pentapetalae</taxon>
        <taxon>asterids</taxon>
        <taxon>lamiids</taxon>
        <taxon>Solanales</taxon>
        <taxon>Solanaceae</taxon>
        <taxon>Solanoideae</taxon>
        <taxon>Capsiceae</taxon>
        <taxon>Capsicum</taxon>
    </lineage>
</organism>
<protein>
    <recommendedName>
        <fullName evidence="4">Plastid lipid-associated protein/fibrillin conserved domain-containing protein</fullName>
    </recommendedName>
</protein>
<evidence type="ECO:0000259" key="4">
    <source>
        <dbReference type="Pfam" id="PF04755"/>
    </source>
</evidence>
<dbReference type="InterPro" id="IPR004242">
    <property type="entry name" value="Transposase_21"/>
</dbReference>